<dbReference type="SUPFAM" id="SSF53244">
    <property type="entry name" value="MurD-like peptide ligases, peptide-binding domain"/>
    <property type="match status" value="1"/>
</dbReference>
<sequence length="440" mass="49713">MAKNKHIHILGIAGTFMASLAIIARQLGFKVTGQDSGVYPPMSTQLKNEGIDFLNGYEVSQMPKADLYVIGNALSRGNQCVEEILEKRYSYTSGAQFLSENVLKDKWVLAVSGTHGKTSTVSMLVWILEFAKLNPSFLCGGVMQNFSTSARLTKEPFFVIEADEYDTAFFDKRSKFVHYQPSTLVINNLEFDHADIFNSLDDIKKQFHHLLRIVPKNGLIISHKDDKNVDDVLKMGCWSKTQKITNTMLNNSQKGSTFPVIIEDKNYGNVDWELLGEHNKQNALCAIYAARHIGITPEISIKALAKFKGIKRRLEIIQKIKNTIFYDDFAHHPTAISTTLEGLRKKVGDKNIIVILELRSNTMKMGFHQKTLLQSLDKANKTIILNPNQDWLEPQDNILIVETIDDILSEITKLDYLSTNHIVIMSNGGFNGIYQKIKEL</sequence>
<dbReference type="SUPFAM" id="SSF51984">
    <property type="entry name" value="MurCD N-terminal domain"/>
    <property type="match status" value="1"/>
</dbReference>
<proteinExistence type="predicted"/>
<keyword evidence="1 8" id="KW-0436">Ligase</keyword>
<dbReference type="InterPro" id="IPR000713">
    <property type="entry name" value="Mur_ligase_N"/>
</dbReference>
<dbReference type="EC" id="6.3.2.-" evidence="8"/>
<dbReference type="SUPFAM" id="SSF53623">
    <property type="entry name" value="MurD-like peptide ligases, catalytic domain"/>
    <property type="match status" value="1"/>
</dbReference>
<keyword evidence="3" id="KW-0067">ATP-binding</keyword>
<organism evidence="8">
    <name type="scientific">hydrothermal vent metagenome</name>
    <dbReference type="NCBI Taxonomy" id="652676"/>
    <lineage>
        <taxon>unclassified sequences</taxon>
        <taxon>metagenomes</taxon>
        <taxon>ecological metagenomes</taxon>
    </lineage>
</organism>
<keyword evidence="4" id="KW-0812">Transmembrane</keyword>
<dbReference type="InterPro" id="IPR036565">
    <property type="entry name" value="Mur-like_cat_sf"/>
</dbReference>
<evidence type="ECO:0000256" key="4">
    <source>
        <dbReference type="SAM" id="Phobius"/>
    </source>
</evidence>
<evidence type="ECO:0000313" key="8">
    <source>
        <dbReference type="EMBL" id="SFV63595.1"/>
    </source>
</evidence>
<dbReference type="GO" id="GO:0071555">
    <property type="term" value="P:cell wall organization"/>
    <property type="evidence" value="ECO:0007669"/>
    <property type="project" value="InterPro"/>
</dbReference>
<dbReference type="GO" id="GO:0009252">
    <property type="term" value="P:peptidoglycan biosynthetic process"/>
    <property type="evidence" value="ECO:0007669"/>
    <property type="project" value="InterPro"/>
</dbReference>
<accession>A0A1W1CD05</accession>
<evidence type="ECO:0000259" key="6">
    <source>
        <dbReference type="Pfam" id="PF02875"/>
    </source>
</evidence>
<dbReference type="InterPro" id="IPR005757">
    <property type="entry name" value="Mpl"/>
</dbReference>
<evidence type="ECO:0000259" key="7">
    <source>
        <dbReference type="Pfam" id="PF08245"/>
    </source>
</evidence>
<dbReference type="Gene3D" id="3.90.190.20">
    <property type="entry name" value="Mur ligase, C-terminal domain"/>
    <property type="match status" value="1"/>
</dbReference>
<keyword evidence="4" id="KW-0472">Membrane</keyword>
<reference evidence="8" key="1">
    <citation type="submission" date="2016-10" db="EMBL/GenBank/DDBJ databases">
        <authorList>
            <person name="de Groot N.N."/>
        </authorList>
    </citation>
    <scope>NUCLEOTIDE SEQUENCE</scope>
</reference>
<dbReference type="InterPro" id="IPR013221">
    <property type="entry name" value="Mur_ligase_cen"/>
</dbReference>
<feature type="domain" description="Mur ligase N-terminal catalytic" evidence="5">
    <location>
        <begin position="6"/>
        <end position="100"/>
    </location>
</feature>
<dbReference type="Gene3D" id="3.40.1190.10">
    <property type="entry name" value="Mur-like, catalytic domain"/>
    <property type="match status" value="1"/>
</dbReference>
<dbReference type="InterPro" id="IPR004101">
    <property type="entry name" value="Mur_ligase_C"/>
</dbReference>
<dbReference type="Gene3D" id="3.40.50.720">
    <property type="entry name" value="NAD(P)-binding Rossmann-like Domain"/>
    <property type="match status" value="1"/>
</dbReference>
<dbReference type="AlphaFoldDB" id="A0A1W1CD05"/>
<dbReference type="GO" id="GO:0005524">
    <property type="term" value="F:ATP binding"/>
    <property type="evidence" value="ECO:0007669"/>
    <property type="project" value="UniProtKB-KW"/>
</dbReference>
<dbReference type="PANTHER" id="PTHR43445:SF5">
    <property type="entry name" value="UDP-N-ACETYLMURAMATE--L-ALANYL-GAMMA-D-GLUTAMYL-MESO-2,6-DIAMINOHEPTANDIOATE LIGASE"/>
    <property type="match status" value="1"/>
</dbReference>
<dbReference type="EMBL" id="FPHJ01000041">
    <property type="protein sequence ID" value="SFV63595.1"/>
    <property type="molecule type" value="Genomic_DNA"/>
</dbReference>
<dbReference type="Pfam" id="PF08245">
    <property type="entry name" value="Mur_ligase_M"/>
    <property type="match status" value="1"/>
</dbReference>
<gene>
    <name evidence="8" type="ORF">MNB_SUP05-5-930</name>
</gene>
<dbReference type="GO" id="GO:0016881">
    <property type="term" value="F:acid-amino acid ligase activity"/>
    <property type="evidence" value="ECO:0007669"/>
    <property type="project" value="InterPro"/>
</dbReference>
<dbReference type="InterPro" id="IPR050061">
    <property type="entry name" value="MurCDEF_pg_biosynth"/>
</dbReference>
<protein>
    <submittedName>
        <fullName evidence="8">UDP-N-acetylmuramate:L-alanyl-gamma-D-glutamyl-meso-diaminopimelate ligase</fullName>
        <ecNumber evidence="8">6.3.2.-</ecNumber>
    </submittedName>
</protein>
<evidence type="ECO:0000259" key="5">
    <source>
        <dbReference type="Pfam" id="PF01225"/>
    </source>
</evidence>
<evidence type="ECO:0000256" key="2">
    <source>
        <dbReference type="ARBA" id="ARBA00022741"/>
    </source>
</evidence>
<keyword evidence="4" id="KW-1133">Transmembrane helix</keyword>
<evidence type="ECO:0000256" key="1">
    <source>
        <dbReference type="ARBA" id="ARBA00022598"/>
    </source>
</evidence>
<name>A0A1W1CD05_9ZZZZ</name>
<feature type="domain" description="Mur ligase central" evidence="7">
    <location>
        <begin position="111"/>
        <end position="290"/>
    </location>
</feature>
<keyword evidence="2" id="KW-0547">Nucleotide-binding</keyword>
<dbReference type="PANTHER" id="PTHR43445">
    <property type="entry name" value="UDP-N-ACETYLMURAMATE--L-ALANINE LIGASE-RELATED"/>
    <property type="match status" value="1"/>
</dbReference>
<dbReference type="Pfam" id="PF02875">
    <property type="entry name" value="Mur_ligase_C"/>
    <property type="match status" value="1"/>
</dbReference>
<feature type="domain" description="Mur ligase C-terminal" evidence="6">
    <location>
        <begin position="312"/>
        <end position="390"/>
    </location>
</feature>
<dbReference type="Pfam" id="PF01225">
    <property type="entry name" value="Mur_ligase"/>
    <property type="match status" value="1"/>
</dbReference>
<evidence type="ECO:0000256" key="3">
    <source>
        <dbReference type="ARBA" id="ARBA00022840"/>
    </source>
</evidence>
<dbReference type="NCBIfam" id="TIGR01081">
    <property type="entry name" value="mpl"/>
    <property type="match status" value="1"/>
</dbReference>
<dbReference type="InterPro" id="IPR036615">
    <property type="entry name" value="Mur_ligase_C_dom_sf"/>
</dbReference>
<feature type="transmembrane region" description="Helical" evidence="4">
    <location>
        <begin position="7"/>
        <end position="24"/>
    </location>
</feature>